<feature type="region of interest" description="Disordered" evidence="1">
    <location>
        <begin position="1"/>
        <end position="32"/>
    </location>
</feature>
<comment type="caution">
    <text evidence="2">The sequence shown here is derived from an EMBL/GenBank/DDBJ whole genome shotgun (WGS) entry which is preliminary data.</text>
</comment>
<dbReference type="EMBL" id="MU842899">
    <property type="protein sequence ID" value="KAK2027199.1"/>
    <property type="molecule type" value="Genomic_DNA"/>
</dbReference>
<evidence type="ECO:0000313" key="3">
    <source>
        <dbReference type="Proteomes" id="UP001232148"/>
    </source>
</evidence>
<dbReference type="AlphaFoldDB" id="A0AAD9HFY8"/>
<reference evidence="2" key="1">
    <citation type="submission" date="2021-06" db="EMBL/GenBank/DDBJ databases">
        <title>Comparative genomics, transcriptomics and evolutionary studies reveal genomic signatures of adaptation to plant cell wall in hemibiotrophic fungi.</title>
        <authorList>
            <consortium name="DOE Joint Genome Institute"/>
            <person name="Baroncelli R."/>
            <person name="Diaz J.F."/>
            <person name="Benocci T."/>
            <person name="Peng M."/>
            <person name="Battaglia E."/>
            <person name="Haridas S."/>
            <person name="Andreopoulos W."/>
            <person name="Labutti K."/>
            <person name="Pangilinan J."/>
            <person name="Floch G.L."/>
            <person name="Makela M.R."/>
            <person name="Henrissat B."/>
            <person name="Grigoriev I.V."/>
            <person name="Crouch J.A."/>
            <person name="De Vries R.P."/>
            <person name="Sukno S.A."/>
            <person name="Thon M.R."/>
        </authorList>
    </citation>
    <scope>NUCLEOTIDE SEQUENCE</scope>
    <source>
        <strain evidence="2">MAFF235873</strain>
    </source>
</reference>
<organism evidence="2 3">
    <name type="scientific">Colletotrichum zoysiae</name>
    <dbReference type="NCBI Taxonomy" id="1216348"/>
    <lineage>
        <taxon>Eukaryota</taxon>
        <taxon>Fungi</taxon>
        <taxon>Dikarya</taxon>
        <taxon>Ascomycota</taxon>
        <taxon>Pezizomycotina</taxon>
        <taxon>Sordariomycetes</taxon>
        <taxon>Hypocreomycetidae</taxon>
        <taxon>Glomerellales</taxon>
        <taxon>Glomerellaceae</taxon>
        <taxon>Colletotrichum</taxon>
        <taxon>Colletotrichum graminicola species complex</taxon>
    </lineage>
</organism>
<accession>A0AAD9HFY8</accession>
<dbReference type="Proteomes" id="UP001232148">
    <property type="component" value="Unassembled WGS sequence"/>
</dbReference>
<sequence>MCNKIGINSSADSNHQTLPNSMPLEPPKKPDWPGKQLIETHAHTYASSNQIRGVYANFQCD</sequence>
<feature type="compositionally biased region" description="Polar residues" evidence="1">
    <location>
        <begin position="1"/>
        <end position="20"/>
    </location>
</feature>
<gene>
    <name evidence="2" type="ORF">LX32DRAFT_641095</name>
</gene>
<name>A0AAD9HFY8_9PEZI</name>
<keyword evidence="3" id="KW-1185">Reference proteome</keyword>
<evidence type="ECO:0000256" key="1">
    <source>
        <dbReference type="SAM" id="MobiDB-lite"/>
    </source>
</evidence>
<protein>
    <submittedName>
        <fullName evidence="2">Uncharacterized protein</fullName>
    </submittedName>
</protein>
<evidence type="ECO:0000313" key="2">
    <source>
        <dbReference type="EMBL" id="KAK2027199.1"/>
    </source>
</evidence>
<proteinExistence type="predicted"/>